<dbReference type="Pfam" id="PF00664">
    <property type="entry name" value="ABC_membrane"/>
    <property type="match status" value="1"/>
</dbReference>
<evidence type="ECO:0000256" key="3">
    <source>
        <dbReference type="ARBA" id="ARBA00022741"/>
    </source>
</evidence>
<feature type="domain" description="ABC transporter" evidence="8">
    <location>
        <begin position="328"/>
        <end position="537"/>
    </location>
</feature>
<dbReference type="InterPro" id="IPR039421">
    <property type="entry name" value="Type_1_exporter"/>
</dbReference>
<dbReference type="InterPro" id="IPR027417">
    <property type="entry name" value="P-loop_NTPase"/>
</dbReference>
<dbReference type="Proteomes" id="UP000094271">
    <property type="component" value="Unassembled WGS sequence"/>
</dbReference>
<dbReference type="GO" id="GO:0015421">
    <property type="term" value="F:ABC-type oligopeptide transporter activity"/>
    <property type="evidence" value="ECO:0007669"/>
    <property type="project" value="TreeGrafter"/>
</dbReference>
<comment type="subcellular location">
    <subcellularLocation>
        <location evidence="1">Cell membrane</location>
        <topology evidence="1">Multi-pass membrane protein</topology>
    </subcellularLocation>
</comment>
<comment type="caution">
    <text evidence="10">The sequence shown here is derived from an EMBL/GenBank/DDBJ whole genome shotgun (WGS) entry which is preliminary data.</text>
</comment>
<dbReference type="Pfam" id="PF00005">
    <property type="entry name" value="ABC_tran"/>
    <property type="match status" value="1"/>
</dbReference>
<evidence type="ECO:0000256" key="6">
    <source>
        <dbReference type="ARBA" id="ARBA00023136"/>
    </source>
</evidence>
<reference evidence="10 11" key="1">
    <citation type="submission" date="2016-08" db="EMBL/GenBank/DDBJ databases">
        <authorList>
            <person name="Seilhamer J.J."/>
        </authorList>
    </citation>
    <scope>NUCLEOTIDE SEQUENCE [LARGE SCALE GENOMIC DNA]</scope>
    <source>
        <strain evidence="10 11">NML150140-1</strain>
    </source>
</reference>
<gene>
    <name evidence="10" type="ORF">BEI59_06470</name>
</gene>
<dbReference type="GO" id="GO:0005524">
    <property type="term" value="F:ATP binding"/>
    <property type="evidence" value="ECO:0007669"/>
    <property type="project" value="UniProtKB-KW"/>
</dbReference>
<dbReference type="Gene3D" id="3.40.50.300">
    <property type="entry name" value="P-loop containing nucleotide triphosphate hydrolases"/>
    <property type="match status" value="1"/>
</dbReference>
<proteinExistence type="predicted"/>
<dbReference type="PROSITE" id="PS50893">
    <property type="entry name" value="ABC_TRANSPORTER_2"/>
    <property type="match status" value="1"/>
</dbReference>
<dbReference type="InterPro" id="IPR011527">
    <property type="entry name" value="ABC1_TM_dom"/>
</dbReference>
<name>A0A1E3UMA5_9FIRM</name>
<feature type="transmembrane region" description="Helical" evidence="7">
    <location>
        <begin position="57"/>
        <end position="77"/>
    </location>
</feature>
<feature type="transmembrane region" description="Helical" evidence="7">
    <location>
        <begin position="270"/>
        <end position="291"/>
    </location>
</feature>
<dbReference type="EMBL" id="MEHA01000003">
    <property type="protein sequence ID" value="ODR54190.1"/>
    <property type="molecule type" value="Genomic_DNA"/>
</dbReference>
<dbReference type="InterPro" id="IPR003439">
    <property type="entry name" value="ABC_transporter-like_ATP-bd"/>
</dbReference>
<keyword evidence="4" id="KW-0067">ATP-binding</keyword>
<dbReference type="RefSeq" id="WP_069431344.1">
    <property type="nucleotide sequence ID" value="NZ_MEHA01000003.1"/>
</dbReference>
<evidence type="ECO:0000256" key="5">
    <source>
        <dbReference type="ARBA" id="ARBA00022989"/>
    </source>
</evidence>
<dbReference type="CDD" id="cd07346">
    <property type="entry name" value="ABC_6TM_exporters"/>
    <property type="match status" value="1"/>
</dbReference>
<dbReference type="GO" id="GO:0016887">
    <property type="term" value="F:ATP hydrolysis activity"/>
    <property type="evidence" value="ECO:0007669"/>
    <property type="project" value="InterPro"/>
</dbReference>
<dbReference type="CDD" id="cd03228">
    <property type="entry name" value="ABCC_MRP_Like"/>
    <property type="match status" value="1"/>
</dbReference>
<accession>A0A1E3UMA5</accession>
<evidence type="ECO:0000256" key="7">
    <source>
        <dbReference type="SAM" id="Phobius"/>
    </source>
</evidence>
<dbReference type="InterPro" id="IPR003593">
    <property type="entry name" value="AAA+_ATPase"/>
</dbReference>
<dbReference type="InterPro" id="IPR036640">
    <property type="entry name" value="ABC1_TM_sf"/>
</dbReference>
<evidence type="ECO:0000259" key="9">
    <source>
        <dbReference type="PROSITE" id="PS50929"/>
    </source>
</evidence>
<dbReference type="Gene3D" id="1.20.1560.10">
    <property type="entry name" value="ABC transporter type 1, transmembrane domain"/>
    <property type="match status" value="1"/>
</dbReference>
<feature type="domain" description="ABC transmembrane type-1" evidence="9">
    <location>
        <begin position="17"/>
        <end position="299"/>
    </location>
</feature>
<evidence type="ECO:0000313" key="11">
    <source>
        <dbReference type="Proteomes" id="UP000094271"/>
    </source>
</evidence>
<keyword evidence="3" id="KW-0547">Nucleotide-binding</keyword>
<protein>
    <recommendedName>
        <fullName evidence="12">ABC transporter ATP-binding protein</fullName>
    </recommendedName>
</protein>
<evidence type="ECO:0000313" key="10">
    <source>
        <dbReference type="EMBL" id="ODR54190.1"/>
    </source>
</evidence>
<dbReference type="SUPFAM" id="SSF52540">
    <property type="entry name" value="P-loop containing nucleoside triphosphate hydrolases"/>
    <property type="match status" value="1"/>
</dbReference>
<dbReference type="PANTHER" id="PTHR43394:SF1">
    <property type="entry name" value="ATP-BINDING CASSETTE SUB-FAMILY B MEMBER 10, MITOCHONDRIAL"/>
    <property type="match status" value="1"/>
</dbReference>
<dbReference type="PANTHER" id="PTHR43394">
    <property type="entry name" value="ATP-DEPENDENT PERMEASE MDL1, MITOCHONDRIAL"/>
    <property type="match status" value="1"/>
</dbReference>
<dbReference type="SUPFAM" id="SSF90123">
    <property type="entry name" value="ABC transporter transmembrane region"/>
    <property type="match status" value="1"/>
</dbReference>
<evidence type="ECO:0008006" key="12">
    <source>
        <dbReference type="Google" id="ProtNLM"/>
    </source>
</evidence>
<evidence type="ECO:0000256" key="1">
    <source>
        <dbReference type="ARBA" id="ARBA00004651"/>
    </source>
</evidence>
<dbReference type="GO" id="GO:0005886">
    <property type="term" value="C:plasma membrane"/>
    <property type="evidence" value="ECO:0007669"/>
    <property type="project" value="UniProtKB-SubCell"/>
</dbReference>
<evidence type="ECO:0000259" key="8">
    <source>
        <dbReference type="PROSITE" id="PS50893"/>
    </source>
</evidence>
<dbReference type="AlphaFoldDB" id="A0A1E3UMA5"/>
<organism evidence="10 11">
    <name type="scientific">Eisenbergiella tayi</name>
    <dbReference type="NCBI Taxonomy" id="1432052"/>
    <lineage>
        <taxon>Bacteria</taxon>
        <taxon>Bacillati</taxon>
        <taxon>Bacillota</taxon>
        <taxon>Clostridia</taxon>
        <taxon>Lachnospirales</taxon>
        <taxon>Lachnospiraceae</taxon>
        <taxon>Eisenbergiella</taxon>
    </lineage>
</organism>
<dbReference type="SMART" id="SM00382">
    <property type="entry name" value="AAA"/>
    <property type="match status" value="1"/>
</dbReference>
<evidence type="ECO:0000256" key="4">
    <source>
        <dbReference type="ARBA" id="ARBA00022840"/>
    </source>
</evidence>
<evidence type="ECO:0000256" key="2">
    <source>
        <dbReference type="ARBA" id="ARBA00022692"/>
    </source>
</evidence>
<sequence>MLKILFNIIKKDKGAVIALALLTFVSAATSLITPYLSGTFIDILSGQEGTLSVEKCISGIIISGGVGIAVGYFYQLISSKLIVKSIFDYRQELLTHLRRIPFLEYKKFESAYLNERTRKDIGEIVNFVVSNHINFFLKGLMFVLYTVAIAYLNITLFICILVISPIYVLIYRHYRGRLYSTSMAAKETENRFFNIYNEQLEMMEEIRVDSKFGNHDSYVEKNFVDYFRAFAKNISVATLFNSVESIISLLFQAFLLSFGAYSILQGTLTIGNLTIISSYFGAVIGIINYYVSFGKGYQESRASFDRVQTIMAIEEEPKGEARPLKIDYILADLTFQYNNDSFVLKNEKIQVKKGEAFGIFGKNGSGKTTAVKLLIGLYPTSENGEVTFNGVDINKLDMEYMRGNKISYVMQNPKMTKKSVSGLFEEIDCEITYETVCQSFSFLSNSLRELALKTIKEFWLKPFYSMSEGERQFITIIRALYKNPEILIMDEPSSSLDSLRQQWLLDLISEIKKDRMVIIISHDMALQDVCDKYIFLD</sequence>
<keyword evidence="2 7" id="KW-0812">Transmembrane</keyword>
<keyword evidence="6 7" id="KW-0472">Membrane</keyword>
<dbReference type="PROSITE" id="PS50929">
    <property type="entry name" value="ABC_TM1F"/>
    <property type="match status" value="1"/>
</dbReference>
<feature type="transmembrane region" description="Helical" evidence="7">
    <location>
        <begin position="151"/>
        <end position="170"/>
    </location>
</feature>
<keyword evidence="5 7" id="KW-1133">Transmembrane helix</keyword>